<evidence type="ECO:0000313" key="1">
    <source>
        <dbReference type="EMBL" id="KKQ26895.1"/>
    </source>
</evidence>
<protein>
    <submittedName>
        <fullName evidence="1">Uncharacterized protein</fullName>
    </submittedName>
</protein>
<organism evidence="1 2">
    <name type="scientific">Candidatus Magasanikbacteria bacterium GW2011_GWC2_37_14</name>
    <dbReference type="NCBI Taxonomy" id="1619046"/>
    <lineage>
        <taxon>Bacteria</taxon>
        <taxon>Candidatus Magasanikiibacteriota</taxon>
    </lineage>
</organism>
<proteinExistence type="predicted"/>
<gene>
    <name evidence="1" type="ORF">US42_C0019G0005</name>
</gene>
<accession>A0A0G0GL73</accession>
<sequence>MTTSVYPNRRFPPALSVLSKDTLARFVHLQTPEYWSVPLAPQSKVHPVFALRAAPGKLVLLLQCLDSILVYQA</sequence>
<name>A0A0G0GL73_9BACT</name>
<dbReference type="AlphaFoldDB" id="A0A0G0GL73"/>
<evidence type="ECO:0000313" key="2">
    <source>
        <dbReference type="Proteomes" id="UP000034849"/>
    </source>
</evidence>
<dbReference type="EMBL" id="LBSX01000019">
    <property type="protein sequence ID" value="KKQ26895.1"/>
    <property type="molecule type" value="Genomic_DNA"/>
</dbReference>
<reference evidence="1 2" key="1">
    <citation type="journal article" date="2015" name="Nature">
        <title>rRNA introns, odd ribosomes, and small enigmatic genomes across a large radiation of phyla.</title>
        <authorList>
            <person name="Brown C.T."/>
            <person name="Hug L.A."/>
            <person name="Thomas B.C."/>
            <person name="Sharon I."/>
            <person name="Castelle C.J."/>
            <person name="Singh A."/>
            <person name="Wilkins M.J."/>
            <person name="Williams K.H."/>
            <person name="Banfield J.F."/>
        </authorList>
    </citation>
    <scope>NUCLEOTIDE SEQUENCE [LARGE SCALE GENOMIC DNA]</scope>
</reference>
<comment type="caution">
    <text evidence="1">The sequence shown here is derived from an EMBL/GenBank/DDBJ whole genome shotgun (WGS) entry which is preliminary data.</text>
</comment>
<dbReference type="Proteomes" id="UP000034849">
    <property type="component" value="Unassembled WGS sequence"/>
</dbReference>